<comment type="subcellular location">
    <subcellularLocation>
        <location evidence="1">Membrane</location>
    </subcellularLocation>
</comment>
<organism evidence="9 10">
    <name type="scientific">Spinacia oleracea</name>
    <name type="common">Spinach</name>
    <dbReference type="NCBI Taxonomy" id="3562"/>
    <lineage>
        <taxon>Eukaryota</taxon>
        <taxon>Viridiplantae</taxon>
        <taxon>Streptophyta</taxon>
        <taxon>Embryophyta</taxon>
        <taxon>Tracheophyta</taxon>
        <taxon>Spermatophyta</taxon>
        <taxon>Magnoliopsida</taxon>
        <taxon>eudicotyledons</taxon>
        <taxon>Gunneridae</taxon>
        <taxon>Pentapetalae</taxon>
        <taxon>Caryophyllales</taxon>
        <taxon>Chenopodiaceae</taxon>
        <taxon>Chenopodioideae</taxon>
        <taxon>Anserineae</taxon>
        <taxon>Spinacia</taxon>
    </lineage>
</organism>
<feature type="transmembrane region" description="Helical" evidence="7">
    <location>
        <begin position="452"/>
        <end position="475"/>
    </location>
</feature>
<evidence type="ECO:0000256" key="5">
    <source>
        <dbReference type="ARBA" id="ARBA00022989"/>
    </source>
</evidence>
<feature type="transmembrane region" description="Helical" evidence="7">
    <location>
        <begin position="98"/>
        <end position="120"/>
    </location>
</feature>
<evidence type="ECO:0000313" key="10">
    <source>
        <dbReference type="RefSeq" id="XP_021846096.1"/>
    </source>
</evidence>
<dbReference type="AlphaFoldDB" id="A0A9R0IBA9"/>
<feature type="domain" description="Amino acid transporter transmembrane" evidence="8">
    <location>
        <begin position="67"/>
        <end position="474"/>
    </location>
</feature>
<name>A0A9R0IBA9_SPIOL</name>
<evidence type="ECO:0000256" key="2">
    <source>
        <dbReference type="ARBA" id="ARBA00022448"/>
    </source>
</evidence>
<evidence type="ECO:0000256" key="3">
    <source>
        <dbReference type="ARBA" id="ARBA00022692"/>
    </source>
</evidence>
<dbReference type="InterPro" id="IPR013057">
    <property type="entry name" value="AA_transpt_TM"/>
</dbReference>
<feature type="transmembrane region" description="Helical" evidence="7">
    <location>
        <begin position="349"/>
        <end position="372"/>
    </location>
</feature>
<feature type="transmembrane region" description="Helical" evidence="7">
    <location>
        <begin position="214"/>
        <end position="235"/>
    </location>
</feature>
<proteinExistence type="predicted"/>
<feature type="transmembrane region" description="Helical" evidence="7">
    <location>
        <begin position="393"/>
        <end position="413"/>
    </location>
</feature>
<accession>A0A9R0IBA9</accession>
<reference evidence="9" key="1">
    <citation type="journal article" date="2021" name="Nat. Commun.">
        <title>Genomic analyses provide insights into spinach domestication and the genetic basis of agronomic traits.</title>
        <authorList>
            <person name="Cai X."/>
            <person name="Sun X."/>
            <person name="Xu C."/>
            <person name="Sun H."/>
            <person name="Wang X."/>
            <person name="Ge C."/>
            <person name="Zhang Z."/>
            <person name="Wang Q."/>
            <person name="Fei Z."/>
            <person name="Jiao C."/>
            <person name="Wang Q."/>
        </authorList>
    </citation>
    <scope>NUCLEOTIDE SEQUENCE [LARGE SCALE GENOMIC DNA]</scope>
    <source>
        <strain evidence="9">cv. Varoflay</strain>
    </source>
</reference>
<dbReference type="GO" id="GO:0003333">
    <property type="term" value="P:amino acid transmembrane transport"/>
    <property type="evidence" value="ECO:0000318"/>
    <property type="project" value="GO_Central"/>
</dbReference>
<keyword evidence="5 7" id="KW-1133">Transmembrane helix</keyword>
<dbReference type="GeneID" id="110785888"/>
<evidence type="ECO:0000256" key="6">
    <source>
        <dbReference type="ARBA" id="ARBA00023136"/>
    </source>
</evidence>
<dbReference type="GO" id="GO:0015171">
    <property type="term" value="F:amino acid transmembrane transporter activity"/>
    <property type="evidence" value="ECO:0000318"/>
    <property type="project" value="GO_Central"/>
</dbReference>
<evidence type="ECO:0000256" key="1">
    <source>
        <dbReference type="ARBA" id="ARBA00004370"/>
    </source>
</evidence>
<dbReference type="KEGG" id="soe:110785888"/>
<evidence type="ECO:0000313" key="9">
    <source>
        <dbReference type="Proteomes" id="UP000813463"/>
    </source>
</evidence>
<feature type="transmembrane region" description="Helical" evidence="7">
    <location>
        <begin position="419"/>
        <end position="440"/>
    </location>
</feature>
<reference evidence="10" key="2">
    <citation type="submission" date="2025-08" db="UniProtKB">
        <authorList>
            <consortium name="RefSeq"/>
        </authorList>
    </citation>
    <scope>IDENTIFICATION</scope>
    <source>
        <tissue evidence="10">Leaf</tissue>
    </source>
</reference>
<keyword evidence="2" id="KW-0813">Transport</keyword>
<dbReference type="Proteomes" id="UP000813463">
    <property type="component" value="Chromosome 5"/>
</dbReference>
<evidence type="ECO:0000256" key="7">
    <source>
        <dbReference type="SAM" id="Phobius"/>
    </source>
</evidence>
<dbReference type="GO" id="GO:0016020">
    <property type="term" value="C:membrane"/>
    <property type="evidence" value="ECO:0000318"/>
    <property type="project" value="GO_Central"/>
</dbReference>
<dbReference type="OrthoDB" id="40134at2759"/>
<dbReference type="Pfam" id="PF01490">
    <property type="entry name" value="Aa_trans"/>
    <property type="match status" value="1"/>
</dbReference>
<protein>
    <submittedName>
        <fullName evidence="10">Lysine histidine transporter-like 8</fullName>
    </submittedName>
</protein>
<keyword evidence="9" id="KW-1185">Reference proteome</keyword>
<evidence type="ECO:0000256" key="4">
    <source>
        <dbReference type="ARBA" id="ARBA00022970"/>
    </source>
</evidence>
<dbReference type="PANTHER" id="PTHR48017">
    <property type="entry name" value="OS05G0424000 PROTEIN-RELATED"/>
    <property type="match status" value="1"/>
</dbReference>
<feature type="transmembrane region" description="Helical" evidence="7">
    <location>
        <begin position="304"/>
        <end position="329"/>
    </location>
</feature>
<evidence type="ECO:0000259" key="8">
    <source>
        <dbReference type="Pfam" id="PF01490"/>
    </source>
</evidence>
<keyword evidence="4" id="KW-0029">Amino-acid transport</keyword>
<sequence>MMPYSNEEVAPAPRQLRWFFSQSPLLRQPDDDKSSSITIHIMRNISYLDESNVDPQQDWLPITESRNGNAFYAAFHTISSGIGFQALMLPLAFASLGWIWGITCLSLGYVWQLYTIWLLIQLHESENGTRYSRYLRLSMAAFGENLGKMLSLFPVMYLSGGTCVALIMFGGGTIKIFFETLCGPTCNPLTTIEWYMVFTSCAAIMAQLPNLNSIAWVSFVGSVTAVGYCTLIWVVSVCKDRPTSMSYGPTHVWFHADRVCEVLNAIGMIALAFRGHNLVLEIQGTMPSSIKQPSRIAMWRGVKFAYMVIGLCLFPVAIGGYWAYGNLIIPTNEGLLRVLYEYHGNDTSKFALCLTSLLVVIHCLCSFQIYAMPVFDNLEFRFTSSKKKPCPRWLRSGIRAFFGCLTVFIASALPFLPSLAGLLGGLALSLTLAYPCLMWIQIKKPQELSFMWYLNILLGCFGILLSILLVTGAIWSMSIKGIPVHFFNPDETR</sequence>
<gene>
    <name evidence="10" type="primary">LOC110785888</name>
</gene>
<keyword evidence="3 7" id="KW-0812">Transmembrane</keyword>
<feature type="transmembrane region" description="Helical" evidence="7">
    <location>
        <begin position="155"/>
        <end position="178"/>
    </location>
</feature>
<keyword evidence="6 7" id="KW-0472">Membrane</keyword>
<dbReference type="RefSeq" id="XP_021846096.1">
    <property type="nucleotide sequence ID" value="XM_021990404.2"/>
</dbReference>
<feature type="transmembrane region" description="Helical" evidence="7">
    <location>
        <begin position="70"/>
        <end position="91"/>
    </location>
</feature>